<evidence type="ECO:0000256" key="2">
    <source>
        <dbReference type="SAM" id="Phobius"/>
    </source>
</evidence>
<sequence>MQKIFIATAFLILSYSNNELDSLSLQLDKEIQKKEFYDNQKERRIQSLIEKSNKAKNLEKKYDINNEVFKEYQFYSFNKALKYLENNIQIAQQLKNITYLNESKLKLGLLLVNTGRYKESIDALNEIDRSTLPTPLLNDYYIAYNEGYSGLAYNTAVNSSKSNYTQLYLAYQDSLYSRLKSDSEESLRIKEKEFRDNRNLKMALHINDQRLSKVKEGSRLFSLITFERSLLYELEGTILEQKKYLILSAISDIKASVKDNASLGTLAKVLFTEGDIDRAHRYINFSYDDAEFFNSKLRFINIANSMPLITKTYEEKTTKQKERLQKLLVFISVLSIFLLTAVYFIYRQVKKVSQARNELKLANENLRKLYKELSEVDKVKEHYIGSFINLYSEYISKLDVYRKLVSKHVNANQMNALLKLSKSKQFIDEELEIFNKNFDTSFLHIHPNFIDSVNELLEEDKKIELEDKTKLNTELRILALIKLGITSSSKIAKILRYSVNTIYNYRASIKNMAKDKSTFEDLIKNIQ</sequence>
<feature type="coiled-coil region" evidence="1">
    <location>
        <begin position="349"/>
        <end position="379"/>
    </location>
</feature>
<name>A0ABY8L6A4_9FLAO</name>
<evidence type="ECO:0000259" key="3">
    <source>
        <dbReference type="Pfam" id="PF19904"/>
    </source>
</evidence>
<keyword evidence="2" id="KW-0472">Membrane</keyword>
<evidence type="ECO:0000256" key="1">
    <source>
        <dbReference type="SAM" id="Coils"/>
    </source>
</evidence>
<dbReference type="SUPFAM" id="SSF48452">
    <property type="entry name" value="TPR-like"/>
    <property type="match status" value="1"/>
</dbReference>
<gene>
    <name evidence="4" type="ORF">P8625_07235</name>
</gene>
<organism evidence="4 5">
    <name type="scientific">Tenacibaculum tangerinum</name>
    <dbReference type="NCBI Taxonomy" id="3038772"/>
    <lineage>
        <taxon>Bacteria</taxon>
        <taxon>Pseudomonadati</taxon>
        <taxon>Bacteroidota</taxon>
        <taxon>Flavobacteriia</taxon>
        <taxon>Flavobacteriales</taxon>
        <taxon>Flavobacteriaceae</taxon>
        <taxon>Tenacibaculum</taxon>
    </lineage>
</organism>
<dbReference type="Pfam" id="PF19904">
    <property type="entry name" value="DUF6377"/>
    <property type="match status" value="1"/>
</dbReference>
<reference evidence="4 5" key="1">
    <citation type="submission" date="2023-04" db="EMBL/GenBank/DDBJ databases">
        <title>Tenacibaculum tangerinum sp. nov., isolated from sea tidal flat of South Korea.</title>
        <authorList>
            <person name="Lee S.H."/>
            <person name="Kim J.-J."/>
        </authorList>
    </citation>
    <scope>NUCLEOTIDE SEQUENCE [LARGE SCALE GENOMIC DNA]</scope>
    <source>
        <strain evidence="4 5">GRR-S3-23</strain>
    </source>
</reference>
<keyword evidence="2" id="KW-1133">Transmembrane helix</keyword>
<dbReference type="Proteomes" id="UP001232001">
    <property type="component" value="Chromosome"/>
</dbReference>
<proteinExistence type="predicted"/>
<evidence type="ECO:0000313" key="4">
    <source>
        <dbReference type="EMBL" id="WGH76928.1"/>
    </source>
</evidence>
<evidence type="ECO:0000313" key="5">
    <source>
        <dbReference type="Proteomes" id="UP001232001"/>
    </source>
</evidence>
<dbReference type="RefSeq" id="WP_279652786.1">
    <property type="nucleotide sequence ID" value="NZ_CP122539.1"/>
</dbReference>
<feature type="transmembrane region" description="Helical" evidence="2">
    <location>
        <begin position="327"/>
        <end position="346"/>
    </location>
</feature>
<feature type="domain" description="DUF6377" evidence="3">
    <location>
        <begin position="252"/>
        <end position="492"/>
    </location>
</feature>
<dbReference type="InterPro" id="IPR011990">
    <property type="entry name" value="TPR-like_helical_dom_sf"/>
</dbReference>
<keyword evidence="1" id="KW-0175">Coiled coil</keyword>
<dbReference type="EMBL" id="CP122539">
    <property type="protein sequence ID" value="WGH76928.1"/>
    <property type="molecule type" value="Genomic_DNA"/>
</dbReference>
<keyword evidence="2" id="KW-0812">Transmembrane</keyword>
<keyword evidence="5" id="KW-1185">Reference proteome</keyword>
<dbReference type="InterPro" id="IPR045957">
    <property type="entry name" value="DUF6377"/>
</dbReference>
<protein>
    <submittedName>
        <fullName evidence="4">DUF6377 domain-containing protein</fullName>
    </submittedName>
</protein>
<accession>A0ABY8L6A4</accession>